<protein>
    <recommendedName>
        <fullName evidence="2">YCII-related domain-containing protein</fullName>
    </recommendedName>
</protein>
<sequence>MAQYLILIYEDEAQYASATPEVLGEVYQAHADFT</sequence>
<evidence type="ECO:0000313" key="1">
    <source>
        <dbReference type="EMBL" id="CAA9269109.1"/>
    </source>
</evidence>
<feature type="non-terminal residue" evidence="1">
    <location>
        <position position="34"/>
    </location>
</feature>
<evidence type="ECO:0008006" key="2">
    <source>
        <dbReference type="Google" id="ProtNLM"/>
    </source>
</evidence>
<name>A0A6J4J528_9ACTN</name>
<organism evidence="1">
    <name type="scientific">uncultured Blastococcus sp</name>
    <dbReference type="NCBI Taxonomy" id="217144"/>
    <lineage>
        <taxon>Bacteria</taxon>
        <taxon>Bacillati</taxon>
        <taxon>Actinomycetota</taxon>
        <taxon>Actinomycetes</taxon>
        <taxon>Geodermatophilales</taxon>
        <taxon>Geodermatophilaceae</taxon>
        <taxon>Blastococcus</taxon>
        <taxon>environmental samples</taxon>
    </lineage>
</organism>
<dbReference type="EMBL" id="CADCTI010000251">
    <property type="protein sequence ID" value="CAA9269109.1"/>
    <property type="molecule type" value="Genomic_DNA"/>
</dbReference>
<accession>A0A6J4J528</accession>
<proteinExistence type="predicted"/>
<dbReference type="AlphaFoldDB" id="A0A6J4J528"/>
<gene>
    <name evidence="1" type="ORF">AVDCRST_MAG57-2972</name>
</gene>
<reference evidence="1" key="1">
    <citation type="submission" date="2020-02" db="EMBL/GenBank/DDBJ databases">
        <authorList>
            <person name="Meier V. D."/>
        </authorList>
    </citation>
    <scope>NUCLEOTIDE SEQUENCE</scope>
    <source>
        <strain evidence="1">AVDCRST_MAG57</strain>
    </source>
</reference>